<feature type="compositionally biased region" description="Basic residues" evidence="1">
    <location>
        <begin position="546"/>
        <end position="582"/>
    </location>
</feature>
<dbReference type="InterPro" id="IPR029058">
    <property type="entry name" value="AB_hydrolase_fold"/>
</dbReference>
<feature type="region of interest" description="Disordered" evidence="1">
    <location>
        <begin position="542"/>
        <end position="582"/>
    </location>
</feature>
<dbReference type="EMBL" id="MN740028">
    <property type="protein sequence ID" value="QHT84918.1"/>
    <property type="molecule type" value="Genomic_DNA"/>
</dbReference>
<feature type="region of interest" description="Disordered" evidence="1">
    <location>
        <begin position="1"/>
        <end position="31"/>
    </location>
</feature>
<dbReference type="Pfam" id="PF01764">
    <property type="entry name" value="Lipase_3"/>
    <property type="match status" value="1"/>
</dbReference>
<dbReference type="PANTHER" id="PTHR45856">
    <property type="entry name" value="ALPHA/BETA-HYDROLASES SUPERFAMILY PROTEIN"/>
    <property type="match status" value="1"/>
</dbReference>
<dbReference type="GO" id="GO:0006629">
    <property type="term" value="P:lipid metabolic process"/>
    <property type="evidence" value="ECO:0007669"/>
    <property type="project" value="InterPro"/>
</dbReference>
<evidence type="ECO:0000259" key="2">
    <source>
        <dbReference type="Pfam" id="PF01764"/>
    </source>
</evidence>
<feature type="compositionally biased region" description="Low complexity" evidence="1">
    <location>
        <begin position="1"/>
        <end position="11"/>
    </location>
</feature>
<organism evidence="3">
    <name type="scientific">viral metagenome</name>
    <dbReference type="NCBI Taxonomy" id="1070528"/>
    <lineage>
        <taxon>unclassified sequences</taxon>
        <taxon>metagenomes</taxon>
        <taxon>organismal metagenomes</taxon>
    </lineage>
</organism>
<dbReference type="PANTHER" id="PTHR45856:SF24">
    <property type="entry name" value="FUNGAL LIPASE-LIKE DOMAIN-CONTAINING PROTEIN"/>
    <property type="match status" value="1"/>
</dbReference>
<dbReference type="Gene3D" id="3.40.50.1820">
    <property type="entry name" value="alpha/beta hydrolase"/>
    <property type="match status" value="1"/>
</dbReference>
<dbReference type="InterPro" id="IPR051218">
    <property type="entry name" value="Sec_MonoDiacylglyc_Lipase"/>
</dbReference>
<dbReference type="AlphaFoldDB" id="A0A6C0HW04"/>
<feature type="domain" description="Fungal lipase-type" evidence="2">
    <location>
        <begin position="177"/>
        <end position="327"/>
    </location>
</feature>
<sequence>MGSSSSSLTKPNPNPNPNPSPNPSPNPNAQGAISTIISKPDIIGLVSFFDFLCAVISRIAYTDAPLPLFLLSGVFRIIPPKLLEHLSKIKTIDNQDEESIYDLTANPDGFPVRVYNGKKCIDFMAYVKEINILIENTLKSPFYKQETDPNIKIISVADSNYGDALVIGVKYLPNFIFVAFRGTYSTKTLASYTRPDSIIPIAIDAEGQTKLLKGIAKITFEIMHTIIDASKYIVSTFLNSSEVIPVFTGHSLGGAMATILDLEYCKRISAADPGSVLLPKSSICVSFGAPRALGKLASETLCKYAVDGLTIVHRYSNDGDPITSLPPPGLGFYHPCSSAEDKKSGNRKLVSRDCKSSIVVRPLPRSEYTKPINCRDVEPSSLTKAMNAAPNIADHTTYSYVSFIKAADISHLFVGSALTWSTTEIGRVQKDDAMYGIKAGDSELRIVQMTGDGLSGLYTIQFVDLVNLREKQSVLHEDVKDTGKVFLDLVTGGDTQVEFKNGLPIAFKKSINDNGLEDEAVPQYIEDVKNAKGSSYAQGIVVVGGKRTKKSKRKSNKGKNKSKRNKRNKRNKKSKKQSKRRK</sequence>
<evidence type="ECO:0000313" key="3">
    <source>
        <dbReference type="EMBL" id="QHT84918.1"/>
    </source>
</evidence>
<accession>A0A6C0HW04</accession>
<protein>
    <recommendedName>
        <fullName evidence="2">Fungal lipase-type domain-containing protein</fullName>
    </recommendedName>
</protein>
<feature type="compositionally biased region" description="Pro residues" evidence="1">
    <location>
        <begin position="12"/>
        <end position="26"/>
    </location>
</feature>
<name>A0A6C0HW04_9ZZZZ</name>
<reference evidence="3" key="1">
    <citation type="journal article" date="2020" name="Nature">
        <title>Giant virus diversity and host interactions through global metagenomics.</title>
        <authorList>
            <person name="Schulz F."/>
            <person name="Roux S."/>
            <person name="Paez-Espino D."/>
            <person name="Jungbluth S."/>
            <person name="Walsh D.A."/>
            <person name="Denef V.J."/>
            <person name="McMahon K.D."/>
            <person name="Konstantinidis K.T."/>
            <person name="Eloe-Fadrosh E.A."/>
            <person name="Kyrpides N.C."/>
            <person name="Woyke T."/>
        </authorList>
    </citation>
    <scope>NUCLEOTIDE SEQUENCE</scope>
    <source>
        <strain evidence="3">GVMAG-M-3300023184-178</strain>
    </source>
</reference>
<proteinExistence type="predicted"/>
<dbReference type="InterPro" id="IPR002921">
    <property type="entry name" value="Fungal_lipase-type"/>
</dbReference>
<dbReference type="SUPFAM" id="SSF53474">
    <property type="entry name" value="alpha/beta-Hydrolases"/>
    <property type="match status" value="1"/>
</dbReference>
<evidence type="ECO:0000256" key="1">
    <source>
        <dbReference type="SAM" id="MobiDB-lite"/>
    </source>
</evidence>